<feature type="compositionally biased region" description="Polar residues" evidence="2">
    <location>
        <begin position="76"/>
        <end position="87"/>
    </location>
</feature>
<feature type="compositionally biased region" description="Polar residues" evidence="2">
    <location>
        <begin position="98"/>
        <end position="110"/>
    </location>
</feature>
<evidence type="ECO:0000256" key="2">
    <source>
        <dbReference type="SAM" id="MobiDB-lite"/>
    </source>
</evidence>
<dbReference type="InterPro" id="IPR010061">
    <property type="entry name" value="MeMal-semiAld_DH"/>
</dbReference>
<evidence type="ECO:0000313" key="5">
    <source>
        <dbReference type="Proteomes" id="UP000005240"/>
    </source>
</evidence>
<keyword evidence="5" id="KW-1185">Reference proteome</keyword>
<reference evidence="3" key="2">
    <citation type="submission" date="2016-05" db="EMBL/GenBank/DDBJ databases">
        <title>Comparative analysis highlights variable genome content of wheat rusts and divergence of the mating loci.</title>
        <authorList>
            <person name="Cuomo C.A."/>
            <person name="Bakkeren G."/>
            <person name="Szabo L."/>
            <person name="Khalil H."/>
            <person name="Joly D."/>
            <person name="Goldberg J."/>
            <person name="Young S."/>
            <person name="Zeng Q."/>
            <person name="Fellers J."/>
        </authorList>
    </citation>
    <scope>NUCLEOTIDE SEQUENCE [LARGE SCALE GENOMIC DNA]</scope>
    <source>
        <strain evidence="3">1-1 BBBD Race 1</strain>
    </source>
</reference>
<dbReference type="VEuPathDB" id="FungiDB:PTTG_29671"/>
<evidence type="ECO:0008006" key="6">
    <source>
        <dbReference type="Google" id="ProtNLM"/>
    </source>
</evidence>
<dbReference type="AlphaFoldDB" id="A0A180G4W5"/>
<dbReference type="EMBL" id="ADAS02000725">
    <property type="protein sequence ID" value="OAV86903.1"/>
    <property type="molecule type" value="Genomic_DNA"/>
</dbReference>
<reference evidence="4" key="4">
    <citation type="submission" date="2025-05" db="UniProtKB">
        <authorList>
            <consortium name="EnsemblFungi"/>
        </authorList>
    </citation>
    <scope>IDENTIFICATION</scope>
    <source>
        <strain evidence="4">isolate 1-1 / race 1 (BBBD)</strain>
    </source>
</reference>
<feature type="region of interest" description="Disordered" evidence="2">
    <location>
        <begin position="59"/>
        <end position="138"/>
    </location>
</feature>
<feature type="region of interest" description="Disordered" evidence="2">
    <location>
        <begin position="286"/>
        <end position="318"/>
    </location>
</feature>
<dbReference type="GO" id="GO:0006574">
    <property type="term" value="P:L-valine catabolic process"/>
    <property type="evidence" value="ECO:0007669"/>
    <property type="project" value="TreeGrafter"/>
</dbReference>
<dbReference type="Proteomes" id="UP000005240">
    <property type="component" value="Unassembled WGS sequence"/>
</dbReference>
<dbReference type="EnsemblFungi" id="PTTG_29671-t43_1">
    <property type="protein sequence ID" value="PTTG_29671-t43_1-p1"/>
    <property type="gene ID" value="PTTG_29671"/>
</dbReference>
<reference evidence="4 5" key="3">
    <citation type="journal article" date="2017" name="G3 (Bethesda)">
        <title>Comparative analysis highlights variable genome content of wheat rusts and divergence of the mating loci.</title>
        <authorList>
            <person name="Cuomo C.A."/>
            <person name="Bakkeren G."/>
            <person name="Khalil H.B."/>
            <person name="Panwar V."/>
            <person name="Joly D."/>
            <person name="Linning R."/>
            <person name="Sakthikumar S."/>
            <person name="Song X."/>
            <person name="Adiconis X."/>
            <person name="Fan L."/>
            <person name="Goldberg J.M."/>
            <person name="Levin J.Z."/>
            <person name="Young S."/>
            <person name="Zeng Q."/>
            <person name="Anikster Y."/>
            <person name="Bruce M."/>
            <person name="Wang M."/>
            <person name="Yin C."/>
            <person name="McCallum B."/>
            <person name="Szabo L.J."/>
            <person name="Hulbert S."/>
            <person name="Chen X."/>
            <person name="Fellers J.P."/>
        </authorList>
    </citation>
    <scope>NUCLEOTIDE SEQUENCE</scope>
    <source>
        <strain evidence="5">Isolate 1-1 / race 1 (BBBD)</strain>
        <strain evidence="4">isolate 1-1 / race 1 (BBBD)</strain>
    </source>
</reference>
<dbReference type="GO" id="GO:0004491">
    <property type="term" value="F:methylmalonate-semialdehyde dehydrogenase (acylating, NAD) activity"/>
    <property type="evidence" value="ECO:0007669"/>
    <property type="project" value="InterPro"/>
</dbReference>
<comment type="similarity">
    <text evidence="1">Belongs to the aldehyde dehydrogenase family.</text>
</comment>
<gene>
    <name evidence="3" type="ORF">PTTG_29671</name>
</gene>
<protein>
    <recommendedName>
        <fullName evidence="6">FAR1 domain-containing protein</fullName>
    </recommendedName>
</protein>
<feature type="compositionally biased region" description="Polar residues" evidence="2">
    <location>
        <begin position="125"/>
        <end position="138"/>
    </location>
</feature>
<evidence type="ECO:0000313" key="4">
    <source>
        <dbReference type="EnsemblFungi" id="PTTG_29671-t43_1-p1"/>
    </source>
</evidence>
<name>A0A180G4W5_PUCT1</name>
<evidence type="ECO:0000313" key="3">
    <source>
        <dbReference type="EMBL" id="OAV86903.1"/>
    </source>
</evidence>
<dbReference type="PANTHER" id="PTHR43866:SF3">
    <property type="entry name" value="METHYLMALONATE-SEMIALDEHYDE DEHYDROGENASE [ACYLATING], MITOCHONDRIAL"/>
    <property type="match status" value="1"/>
</dbReference>
<dbReference type="PANTHER" id="PTHR43866">
    <property type="entry name" value="MALONATE-SEMIALDEHYDE DEHYDROGENASE"/>
    <property type="match status" value="1"/>
</dbReference>
<evidence type="ECO:0000256" key="1">
    <source>
        <dbReference type="ARBA" id="ARBA00009986"/>
    </source>
</evidence>
<sequence length="318" mass="35208">MSKSTSRPIANGVFVSPEMQQQMQKILSAFLNPSPSAHVPEAVSAKQISKPTGAILELADSDGDKNQSPPHLVSLATGSLQDSNNKCFRNKTIEDQDQPSQSQDKASPKTSSKEPIANQVKLDSPSDNSPINQFPAHTQVYNPTSSELLLIIDVKTYNFTQGEPLEPPPSSWFLSMDNLVSFCQEWAKQHGYAVAKTRSVRNKNVYLGCDRSGTYCGLTSNPSGRQTASAKIDCPFQLQGTVTTSKKDTDKMWTWILDVHPTTMIRHLDLVHMRLTKNSYRSNLKLSSVLKGKTQARPNSSTTPDVKQRNFCNQQDNH</sequence>
<reference evidence="3" key="1">
    <citation type="submission" date="2009-11" db="EMBL/GenBank/DDBJ databases">
        <authorList>
            <consortium name="The Broad Institute Genome Sequencing Platform"/>
            <person name="Ward D."/>
            <person name="Feldgarden M."/>
            <person name="Earl A."/>
            <person name="Young S.K."/>
            <person name="Zeng Q."/>
            <person name="Koehrsen M."/>
            <person name="Alvarado L."/>
            <person name="Berlin A."/>
            <person name="Bochicchio J."/>
            <person name="Borenstein D."/>
            <person name="Chapman S.B."/>
            <person name="Chen Z."/>
            <person name="Engels R."/>
            <person name="Freedman E."/>
            <person name="Gellesch M."/>
            <person name="Goldberg J."/>
            <person name="Griggs A."/>
            <person name="Gujja S."/>
            <person name="Heilman E."/>
            <person name="Heiman D."/>
            <person name="Hepburn T."/>
            <person name="Howarth C."/>
            <person name="Jen D."/>
            <person name="Larson L."/>
            <person name="Lewis B."/>
            <person name="Mehta T."/>
            <person name="Park D."/>
            <person name="Pearson M."/>
            <person name="Roberts A."/>
            <person name="Saif S."/>
            <person name="Shea T."/>
            <person name="Shenoy N."/>
            <person name="Sisk P."/>
            <person name="Stolte C."/>
            <person name="Sykes S."/>
            <person name="Thomson T."/>
            <person name="Walk T."/>
            <person name="White J."/>
            <person name="Yandava C."/>
            <person name="Izard J."/>
            <person name="Baranova O.V."/>
            <person name="Blanton J.M."/>
            <person name="Tanner A.C."/>
            <person name="Dewhirst F.E."/>
            <person name="Haas B."/>
            <person name="Nusbaum C."/>
            <person name="Birren B."/>
        </authorList>
    </citation>
    <scope>NUCLEOTIDE SEQUENCE [LARGE SCALE GENOMIC DNA]</scope>
    <source>
        <strain evidence="3">1-1 BBBD Race 1</strain>
    </source>
</reference>
<organism evidence="3">
    <name type="scientific">Puccinia triticina (isolate 1-1 / race 1 (BBBD))</name>
    <name type="common">Brown leaf rust fungus</name>
    <dbReference type="NCBI Taxonomy" id="630390"/>
    <lineage>
        <taxon>Eukaryota</taxon>
        <taxon>Fungi</taxon>
        <taxon>Dikarya</taxon>
        <taxon>Basidiomycota</taxon>
        <taxon>Pucciniomycotina</taxon>
        <taxon>Pucciniomycetes</taxon>
        <taxon>Pucciniales</taxon>
        <taxon>Pucciniaceae</taxon>
        <taxon>Puccinia</taxon>
    </lineage>
</organism>
<dbReference type="GO" id="GO:0006210">
    <property type="term" value="P:thymine catabolic process"/>
    <property type="evidence" value="ECO:0007669"/>
    <property type="project" value="TreeGrafter"/>
</dbReference>
<proteinExistence type="inferred from homology"/>
<feature type="compositionally biased region" description="Polar residues" evidence="2">
    <location>
        <begin position="296"/>
        <end position="318"/>
    </location>
</feature>
<dbReference type="GO" id="GO:0005739">
    <property type="term" value="C:mitochondrion"/>
    <property type="evidence" value="ECO:0007669"/>
    <property type="project" value="TreeGrafter"/>
</dbReference>
<accession>A0A180G4W5</accession>
<dbReference type="OrthoDB" id="167809at2759"/>